<dbReference type="Proteomes" id="UP000693672">
    <property type="component" value="Unassembled WGS sequence"/>
</dbReference>
<dbReference type="InterPro" id="IPR002575">
    <property type="entry name" value="Aminoglycoside_PTrfase"/>
</dbReference>
<name>A0A916NL44_9BACL</name>
<evidence type="ECO:0000259" key="1">
    <source>
        <dbReference type="Pfam" id="PF01636"/>
    </source>
</evidence>
<dbReference type="PANTHER" id="PTHR21310:SF42">
    <property type="entry name" value="BIFUNCTIONAL AAC_APH"/>
    <property type="match status" value="1"/>
</dbReference>
<dbReference type="AlphaFoldDB" id="A0A916NL44"/>
<dbReference type="EMBL" id="CAJVAS010000034">
    <property type="protein sequence ID" value="CAG7646259.1"/>
    <property type="molecule type" value="Genomic_DNA"/>
</dbReference>
<proteinExistence type="predicted"/>
<organism evidence="2 3">
    <name type="scientific">Paenibacillus solanacearum</name>
    <dbReference type="NCBI Taxonomy" id="2048548"/>
    <lineage>
        <taxon>Bacteria</taxon>
        <taxon>Bacillati</taxon>
        <taxon>Bacillota</taxon>
        <taxon>Bacilli</taxon>
        <taxon>Bacillales</taxon>
        <taxon>Paenibacillaceae</taxon>
        <taxon>Paenibacillus</taxon>
    </lineage>
</organism>
<keyword evidence="3" id="KW-1185">Reference proteome</keyword>
<evidence type="ECO:0000313" key="2">
    <source>
        <dbReference type="EMBL" id="CAG7646259.1"/>
    </source>
</evidence>
<dbReference type="InterPro" id="IPR051678">
    <property type="entry name" value="AGP_Transferase"/>
</dbReference>
<comment type="caution">
    <text evidence="2">The sequence shown here is derived from an EMBL/GenBank/DDBJ whole genome shotgun (WGS) entry which is preliminary data.</text>
</comment>
<accession>A0A916NL44</accession>
<dbReference type="PANTHER" id="PTHR21310">
    <property type="entry name" value="AMINOGLYCOSIDE PHOSPHOTRANSFERASE-RELATED-RELATED"/>
    <property type="match status" value="1"/>
</dbReference>
<dbReference type="Pfam" id="PF01636">
    <property type="entry name" value="APH"/>
    <property type="match status" value="1"/>
</dbReference>
<evidence type="ECO:0000313" key="3">
    <source>
        <dbReference type="Proteomes" id="UP000693672"/>
    </source>
</evidence>
<feature type="domain" description="Aminoglycoside phosphotransferase" evidence="1">
    <location>
        <begin position="37"/>
        <end position="260"/>
    </location>
</feature>
<protein>
    <submittedName>
        <fullName evidence="2">Bifunctional AAC/APH</fullName>
    </submittedName>
</protein>
<sequence>MREMGGSNQWDAEWEVSKDLAYKLISSQFPQLASKSVEKLGHGWDNTVFLVGGEYVFRFPRRKVALSSLRMEGKILPKLKDYISIAYSLPMFFGEGDDDYPMPFLGYPYLSGEFPVGLTDKQRAFSATTLAQFLKRLHAFPVKAAQEIGVQHDHRNLTDIAMRKEKMHKFISDLAPHFSKEEYHAITNYLEQLRTERVKQKHVFLHGDLHFKNILVDKNGKVSGVIDWGDVNIGHPGCDLNVVYSFLPPDARSDFFNVYGDVDEETKILARLIAMYIPTGIMMQAIDDNDERLINEAKTNIIRALAD</sequence>
<gene>
    <name evidence="2" type="primary">aacA-aphD</name>
    <name evidence="2" type="ORF">PAESOLCIP111_05126</name>
</gene>
<reference evidence="2" key="1">
    <citation type="submission" date="2021-06" db="EMBL/GenBank/DDBJ databases">
        <authorList>
            <person name="Criscuolo A."/>
        </authorList>
    </citation>
    <scope>NUCLEOTIDE SEQUENCE</scope>
    <source>
        <strain evidence="2">CIP111600</strain>
    </source>
</reference>